<dbReference type="AlphaFoldDB" id="V2TGC1"/>
<feature type="compositionally biased region" description="Polar residues" evidence="1">
    <location>
        <begin position="212"/>
        <end position="225"/>
    </location>
</feature>
<dbReference type="PANTHER" id="PTHR41542">
    <property type="entry name" value="BLL5807 PROTEIN"/>
    <property type="match status" value="1"/>
</dbReference>
<dbReference type="HOGENOM" id="CLU_052470_0_0_6"/>
<keyword evidence="3" id="KW-0732">Signal</keyword>
<dbReference type="OrthoDB" id="5298777at2"/>
<name>V2TGC1_9GAMM</name>
<dbReference type="eggNOG" id="COG4395">
    <property type="taxonomic scope" value="Bacteria"/>
</dbReference>
<keyword evidence="2" id="KW-0812">Transmembrane</keyword>
<proteinExistence type="predicted"/>
<feature type="domain" description="Tim44-like" evidence="4">
    <location>
        <begin position="218"/>
        <end position="347"/>
    </location>
</feature>
<feature type="region of interest" description="Disordered" evidence="1">
    <location>
        <begin position="102"/>
        <end position="139"/>
    </location>
</feature>
<dbReference type="SMART" id="SM00978">
    <property type="entry name" value="Tim44"/>
    <property type="match status" value="1"/>
</dbReference>
<accession>V2TGC1</accession>
<dbReference type="STRING" id="1392540.P256_00111"/>
<evidence type="ECO:0000313" key="5">
    <source>
        <dbReference type="EMBL" id="ESK41123.1"/>
    </source>
</evidence>
<dbReference type="InterPro" id="IPR032710">
    <property type="entry name" value="NTF2-like_dom_sf"/>
</dbReference>
<comment type="caution">
    <text evidence="5">The sequence shown here is derived from an EMBL/GenBank/DDBJ whole genome shotgun (WGS) entry which is preliminary data.</text>
</comment>
<dbReference type="SUPFAM" id="SSF54427">
    <property type="entry name" value="NTF2-like"/>
    <property type="match status" value="1"/>
</dbReference>
<dbReference type="PATRIC" id="fig|1392540.3.peg.106"/>
<evidence type="ECO:0000259" key="4">
    <source>
        <dbReference type="SMART" id="SM00978"/>
    </source>
</evidence>
<feature type="compositionally biased region" description="Low complexity" evidence="1">
    <location>
        <begin position="37"/>
        <end position="54"/>
    </location>
</feature>
<dbReference type="Proteomes" id="UP000023785">
    <property type="component" value="Unassembled WGS sequence"/>
</dbReference>
<keyword evidence="2" id="KW-0472">Membrane</keyword>
<evidence type="ECO:0000256" key="2">
    <source>
        <dbReference type="SAM" id="Phobius"/>
    </source>
</evidence>
<feature type="compositionally biased region" description="Low complexity" evidence="1">
    <location>
        <begin position="170"/>
        <end position="201"/>
    </location>
</feature>
<feature type="region of interest" description="Disordered" evidence="1">
    <location>
        <begin position="170"/>
        <end position="225"/>
    </location>
</feature>
<keyword evidence="2" id="KW-1133">Transmembrane helix</keyword>
<feature type="region of interest" description="Disordered" evidence="1">
    <location>
        <begin position="28"/>
        <end position="76"/>
    </location>
</feature>
<reference evidence="5 6" key="1">
    <citation type="submission" date="2013-10" db="EMBL/GenBank/DDBJ databases">
        <title>The Genome Sequence of Acinetobacter nectaris CIP 110549.</title>
        <authorList>
            <consortium name="The Broad Institute Genomics Platform"/>
            <consortium name="The Broad Institute Genome Sequencing Center for Infectious Disease"/>
            <person name="Cerqueira G."/>
            <person name="Feldgarden M."/>
            <person name="Courvalin P."/>
            <person name="Grillot-Courvalin C."/>
            <person name="Clermont D."/>
            <person name="Rocha E."/>
            <person name="Yoon E.-J."/>
            <person name="Nemec A."/>
            <person name="Young S.K."/>
            <person name="Zeng Q."/>
            <person name="Gargeya S."/>
            <person name="Fitzgerald M."/>
            <person name="Abouelleil A."/>
            <person name="Alvarado L."/>
            <person name="Berlin A.M."/>
            <person name="Chapman S.B."/>
            <person name="Gainer-Dewar J."/>
            <person name="Goldberg J."/>
            <person name="Gnerre S."/>
            <person name="Griggs A."/>
            <person name="Gujja S."/>
            <person name="Hansen M."/>
            <person name="Howarth C."/>
            <person name="Imamovic A."/>
            <person name="Ireland A."/>
            <person name="Larimer J."/>
            <person name="McCowan C."/>
            <person name="Murphy C."/>
            <person name="Pearson M."/>
            <person name="Poon T.W."/>
            <person name="Priest M."/>
            <person name="Roberts A."/>
            <person name="Saif S."/>
            <person name="Shea T."/>
            <person name="Sykes S."/>
            <person name="Wortman J."/>
            <person name="Nusbaum C."/>
            <person name="Birren B."/>
        </authorList>
    </citation>
    <scope>NUCLEOTIDE SEQUENCE [LARGE SCALE GENOMIC DNA]</scope>
    <source>
        <strain evidence="5 6">CIP 110549</strain>
    </source>
</reference>
<feature type="chain" id="PRO_5004709666" description="Tim44-like domain-containing protein" evidence="3">
    <location>
        <begin position="26"/>
        <end position="349"/>
    </location>
</feature>
<feature type="compositionally biased region" description="Low complexity" evidence="1">
    <location>
        <begin position="102"/>
        <end position="133"/>
    </location>
</feature>
<gene>
    <name evidence="5" type="ORF">P256_00111</name>
</gene>
<feature type="signal peptide" evidence="3">
    <location>
        <begin position="1"/>
        <end position="25"/>
    </location>
</feature>
<dbReference type="PANTHER" id="PTHR41542:SF1">
    <property type="entry name" value="BLL5807 PROTEIN"/>
    <property type="match status" value="1"/>
</dbReference>
<dbReference type="Pfam" id="PF04280">
    <property type="entry name" value="Tim44"/>
    <property type="match status" value="1"/>
</dbReference>
<evidence type="ECO:0000256" key="1">
    <source>
        <dbReference type="SAM" id="MobiDB-lite"/>
    </source>
</evidence>
<feature type="transmembrane region" description="Helical" evidence="2">
    <location>
        <begin position="142"/>
        <end position="159"/>
    </location>
</feature>
<dbReference type="RefSeq" id="WP_023271716.1">
    <property type="nucleotide sequence ID" value="NZ_KI530712.1"/>
</dbReference>
<dbReference type="InterPro" id="IPR007379">
    <property type="entry name" value="Tim44-like_dom"/>
</dbReference>
<evidence type="ECO:0000256" key="3">
    <source>
        <dbReference type="SAM" id="SignalP"/>
    </source>
</evidence>
<evidence type="ECO:0000313" key="6">
    <source>
        <dbReference type="Proteomes" id="UP000023785"/>
    </source>
</evidence>
<organism evidence="5 6">
    <name type="scientific">Acinetobacter nectaris CIP 110549</name>
    <dbReference type="NCBI Taxonomy" id="1392540"/>
    <lineage>
        <taxon>Bacteria</taxon>
        <taxon>Pseudomonadati</taxon>
        <taxon>Pseudomonadota</taxon>
        <taxon>Gammaproteobacteria</taxon>
        <taxon>Moraxellales</taxon>
        <taxon>Moraxellaceae</taxon>
        <taxon>Acinetobacter</taxon>
    </lineage>
</organism>
<protein>
    <recommendedName>
        <fullName evidence="4">Tim44-like domain-containing protein</fullName>
    </recommendedName>
</protein>
<sequence length="349" mass="37368">MKLRQRGLVASILMATLVVSPLVDAKRAGNGKSQGMQRSIAPSQSSQQQQRVRPQPSPSYNNTAPQPQQQQGSGIGKMVAAGAAGAAVGALATHALADNNHAAPANNGNASNTGTANANDATATQNNQQQHAEQPAEKKSGGLPWLWIILIAGAGFFIFRKMSAKKKLESNNNPYSPNNNGGSSFGSNSTAANTSNDNNTNIFGQNVGGGTNMNTTEAPFTSNGNQLPDGTEQAAFLRVARQRFNHIQSINSAKNIEEIRRYLTNDLYNSMYQDVMANQEQDVAEFENLTATLADTATENGQYIASVRFTGMVSEDLNSSPKPFSEIWHFVKPVNSQQDWLVAGIQVEN</sequence>
<keyword evidence="6" id="KW-1185">Reference proteome</keyword>
<dbReference type="EMBL" id="AYER01000001">
    <property type="protein sequence ID" value="ESK41123.1"/>
    <property type="molecule type" value="Genomic_DNA"/>
</dbReference>